<dbReference type="STRING" id="1469647.BC351_00810"/>
<evidence type="ECO:0000313" key="2">
    <source>
        <dbReference type="Proteomes" id="UP000190626"/>
    </source>
</evidence>
<comment type="caution">
    <text evidence="1">The sequence shown here is derived from an EMBL/GenBank/DDBJ whole genome shotgun (WGS) entry which is preliminary data.</text>
</comment>
<sequence>MRNYTIRVPDSNKPALRISGIKFERNPFEVLGSITLEKTKSLGGLPNYTVVDSDLYDCFPIGERFWNIGDMFCNSCNDNIHSYNWNNYTQAYEKLWHKSNMPIYSKHKIDDKHWKILIYKPSAIFDEPVFEMIEKRLHKVEFTI</sequence>
<gene>
    <name evidence="1" type="ORF">BC351_00810</name>
</gene>
<dbReference type="OrthoDB" id="9990541at2"/>
<name>A0A1V4HTI1_9BACL</name>
<dbReference type="AlphaFoldDB" id="A0A1V4HTI1"/>
<protein>
    <submittedName>
        <fullName evidence="1">Uncharacterized protein</fullName>
    </submittedName>
</protein>
<accession>A0A1V4HTI1</accession>
<keyword evidence="2" id="KW-1185">Reference proteome</keyword>
<dbReference type="Proteomes" id="UP000190626">
    <property type="component" value="Unassembled WGS sequence"/>
</dbReference>
<dbReference type="EMBL" id="MBTG01000001">
    <property type="protein sequence ID" value="OPH61813.1"/>
    <property type="molecule type" value="Genomic_DNA"/>
</dbReference>
<dbReference type="RefSeq" id="WP_079408813.1">
    <property type="nucleotide sequence ID" value="NZ_MBTG01000001.1"/>
</dbReference>
<reference evidence="2" key="1">
    <citation type="submission" date="2016-07" db="EMBL/GenBank/DDBJ databases">
        <authorList>
            <person name="Florea S."/>
            <person name="Webb J.S."/>
            <person name="Jaromczyk J."/>
            <person name="Schardl C.L."/>
        </authorList>
    </citation>
    <scope>NUCLEOTIDE SEQUENCE [LARGE SCALE GENOMIC DNA]</scope>
    <source>
        <strain evidence="2">CY1</strain>
    </source>
</reference>
<proteinExistence type="predicted"/>
<organism evidence="1 2">
    <name type="scientific">Paenibacillus ferrarius</name>
    <dbReference type="NCBI Taxonomy" id="1469647"/>
    <lineage>
        <taxon>Bacteria</taxon>
        <taxon>Bacillati</taxon>
        <taxon>Bacillota</taxon>
        <taxon>Bacilli</taxon>
        <taxon>Bacillales</taxon>
        <taxon>Paenibacillaceae</taxon>
        <taxon>Paenibacillus</taxon>
    </lineage>
</organism>
<evidence type="ECO:0000313" key="1">
    <source>
        <dbReference type="EMBL" id="OPH61813.1"/>
    </source>
</evidence>